<accession>F2ED83</accession>
<feature type="signal peptide" evidence="1">
    <location>
        <begin position="1"/>
        <end position="17"/>
    </location>
</feature>
<dbReference type="EMBL" id="AK374108">
    <property type="protein sequence ID" value="BAK05305.1"/>
    <property type="molecule type" value="mRNA"/>
</dbReference>
<proteinExistence type="evidence at transcript level"/>
<keyword evidence="1" id="KW-0732">Signal</keyword>
<name>F2ED83_HORVV</name>
<dbReference type="AlphaFoldDB" id="F2ED83"/>
<protein>
    <submittedName>
        <fullName evidence="2">Predicted protein</fullName>
    </submittedName>
</protein>
<feature type="chain" id="PRO_5003281941" evidence="1">
    <location>
        <begin position="18"/>
        <end position="55"/>
    </location>
</feature>
<evidence type="ECO:0000313" key="2">
    <source>
        <dbReference type="EMBL" id="BAK05305.1"/>
    </source>
</evidence>
<organism evidence="2">
    <name type="scientific">Hordeum vulgare subsp. vulgare</name>
    <name type="common">Domesticated barley</name>
    <dbReference type="NCBI Taxonomy" id="112509"/>
    <lineage>
        <taxon>Eukaryota</taxon>
        <taxon>Viridiplantae</taxon>
        <taxon>Streptophyta</taxon>
        <taxon>Embryophyta</taxon>
        <taxon>Tracheophyta</taxon>
        <taxon>Spermatophyta</taxon>
        <taxon>Magnoliopsida</taxon>
        <taxon>Liliopsida</taxon>
        <taxon>Poales</taxon>
        <taxon>Poaceae</taxon>
        <taxon>BOP clade</taxon>
        <taxon>Pooideae</taxon>
        <taxon>Triticodae</taxon>
        <taxon>Triticeae</taxon>
        <taxon>Hordeinae</taxon>
        <taxon>Hordeum</taxon>
    </lineage>
</organism>
<sequence length="55" mass="5298">MSRALALAVLLLAAAGAIPIPGEAAGGAGAAMESAAEKAVNPSTFSMPATTEKKD</sequence>
<evidence type="ECO:0000256" key="1">
    <source>
        <dbReference type="SAM" id="SignalP"/>
    </source>
</evidence>
<reference evidence="2" key="1">
    <citation type="journal article" date="2011" name="Plant Physiol.">
        <title>Comprehensive sequence analysis of 24,783 barley full-length cDNAs derived from 12 clone libraries.</title>
        <authorList>
            <person name="Matsumoto T."/>
            <person name="Tanaka T."/>
            <person name="Sakai H."/>
            <person name="Amano N."/>
            <person name="Kanamori H."/>
            <person name="Kurita K."/>
            <person name="Kikuta A."/>
            <person name="Kamiya K."/>
            <person name="Yamamoto M."/>
            <person name="Ikawa H."/>
            <person name="Fujii N."/>
            <person name="Hori K."/>
            <person name="Itoh T."/>
            <person name="Sato K."/>
        </authorList>
    </citation>
    <scope>NUCLEOTIDE SEQUENCE</scope>
    <source>
        <tissue evidence="2">Flower</tissue>
    </source>
</reference>